<dbReference type="AlphaFoldDB" id="A0A922MZM6"/>
<dbReference type="EMBL" id="JACEFF010000049">
    <property type="protein sequence ID" value="KAH9645337.1"/>
    <property type="molecule type" value="Genomic_DNA"/>
</dbReference>
<dbReference type="Proteomes" id="UP000814243">
    <property type="component" value="Unassembled WGS sequence"/>
</dbReference>
<sequence>MKRRSDHLLELALKEEDVTNSNKRFETVTTDRKASKPSKRSKRARLLFPGSECNVSNQFAEELLADESCTSINLQEIHSVCKDRDDSYVISTSSASPHHFDQTSLQSQEPSNCNSNVLIEPQPSTSRHSPFLYSSPVNETFTYLRSGVQTRGGMRRNKGIKILKNQRVVLQDNKVTLTDLEEKIEDNDDIMEEMRNIFQREDKEEKPTAKRTSEKVLTEEDLIKLLELEEDDLEIENNQENVSDDCLYSDASEDATQLNEDATQVCEDDNINSNEISQLASNEWKTERDPSIRMEEIYYPSKNLAIDESMVLFRGRIIFRQYLKGKKHPYGIKLYILTDEYGVVMKTIVYAGAFDTSLGGANHSEKVVLNLLSNYVNKGYSVYMDNFYNSVNLAQKLLTLKTYCSGTLRVNRKNNPKEVLERKLKRGESIAKFNNSGIYVLKWKDRRDVLMISSQRGSDMTSVTNRRGETVSKPEVIVKYNRYMGGIDHQDQMLAYYSCEHKTIRWYKKLGVHVFQQMLYNSYTLHNIFATKKSYFDYRMEIIMKLLNSDVEDTVTRRSSVTKQQVHVLQQCSRKNDGTTRKILRRRLIDKTEHVS</sequence>
<organism evidence="3 4">
    <name type="scientific">Spodoptera exigua</name>
    <name type="common">Beet armyworm</name>
    <name type="synonym">Noctua fulgens</name>
    <dbReference type="NCBI Taxonomy" id="7107"/>
    <lineage>
        <taxon>Eukaryota</taxon>
        <taxon>Metazoa</taxon>
        <taxon>Ecdysozoa</taxon>
        <taxon>Arthropoda</taxon>
        <taxon>Hexapoda</taxon>
        <taxon>Insecta</taxon>
        <taxon>Pterygota</taxon>
        <taxon>Neoptera</taxon>
        <taxon>Endopterygota</taxon>
        <taxon>Lepidoptera</taxon>
        <taxon>Glossata</taxon>
        <taxon>Ditrysia</taxon>
        <taxon>Noctuoidea</taxon>
        <taxon>Noctuidae</taxon>
        <taxon>Amphipyrinae</taxon>
        <taxon>Spodoptera</taxon>
    </lineage>
</organism>
<reference evidence="3" key="1">
    <citation type="journal article" date="2021" name="G3 (Bethesda)">
        <title>Genome and transcriptome analysis of the beet armyworm Spodoptera exigua reveals targets for pest control. .</title>
        <authorList>
            <person name="Simon S."/>
            <person name="Breeschoten T."/>
            <person name="Jansen H.J."/>
            <person name="Dirks R.P."/>
            <person name="Schranz M.E."/>
            <person name="Ros V.I.D."/>
        </authorList>
    </citation>
    <scope>NUCLEOTIDE SEQUENCE</scope>
    <source>
        <strain evidence="3">TB_SE_WUR_2020</strain>
    </source>
</reference>
<gene>
    <name evidence="3" type="ORF">HF086_002963</name>
</gene>
<dbReference type="Pfam" id="PF13843">
    <property type="entry name" value="DDE_Tnp_1_7"/>
    <property type="match status" value="1"/>
</dbReference>
<evidence type="ECO:0000313" key="3">
    <source>
        <dbReference type="EMBL" id="KAH9645337.1"/>
    </source>
</evidence>
<proteinExistence type="predicted"/>
<evidence type="ECO:0000259" key="2">
    <source>
        <dbReference type="Pfam" id="PF13843"/>
    </source>
</evidence>
<evidence type="ECO:0000256" key="1">
    <source>
        <dbReference type="SAM" id="MobiDB-lite"/>
    </source>
</evidence>
<dbReference type="InterPro" id="IPR029526">
    <property type="entry name" value="PGBD"/>
</dbReference>
<feature type="region of interest" description="Disordered" evidence="1">
    <location>
        <begin position="93"/>
        <end position="113"/>
    </location>
</feature>
<dbReference type="PANTHER" id="PTHR46599:SF3">
    <property type="entry name" value="PIGGYBAC TRANSPOSABLE ELEMENT-DERIVED PROTEIN 4"/>
    <property type="match status" value="1"/>
</dbReference>
<dbReference type="PANTHER" id="PTHR46599">
    <property type="entry name" value="PIGGYBAC TRANSPOSABLE ELEMENT-DERIVED PROTEIN 4"/>
    <property type="match status" value="1"/>
</dbReference>
<evidence type="ECO:0000313" key="4">
    <source>
        <dbReference type="Proteomes" id="UP000814243"/>
    </source>
</evidence>
<feature type="domain" description="PiggyBac transposable element-derived protein" evidence="2">
    <location>
        <begin position="293"/>
        <end position="523"/>
    </location>
</feature>
<protein>
    <recommendedName>
        <fullName evidence="2">PiggyBac transposable element-derived protein domain-containing protein</fullName>
    </recommendedName>
</protein>
<comment type="caution">
    <text evidence="3">The sequence shown here is derived from an EMBL/GenBank/DDBJ whole genome shotgun (WGS) entry which is preliminary data.</text>
</comment>
<accession>A0A922MZM6</accession>
<name>A0A922MZM6_SPOEX</name>